<evidence type="ECO:0000256" key="2">
    <source>
        <dbReference type="ARBA" id="ARBA00005262"/>
    </source>
</evidence>
<dbReference type="PANTHER" id="PTHR43663:SF1">
    <property type="entry name" value="CHROMATE TRANSPORTER"/>
    <property type="match status" value="1"/>
</dbReference>
<dbReference type="GO" id="GO:0005886">
    <property type="term" value="C:plasma membrane"/>
    <property type="evidence" value="ECO:0007669"/>
    <property type="project" value="UniProtKB-SubCell"/>
</dbReference>
<dbReference type="Proteomes" id="UP000287756">
    <property type="component" value="Chromosome"/>
</dbReference>
<organism evidence="8 9">
    <name type="scientific">Halobacillus litoralis</name>
    <dbReference type="NCBI Taxonomy" id="45668"/>
    <lineage>
        <taxon>Bacteria</taxon>
        <taxon>Bacillati</taxon>
        <taxon>Bacillota</taxon>
        <taxon>Bacilli</taxon>
        <taxon>Bacillales</taxon>
        <taxon>Bacillaceae</taxon>
        <taxon>Halobacillus</taxon>
    </lineage>
</organism>
<dbReference type="KEGG" id="hli:HLI_08135"/>
<proteinExistence type="inferred from homology"/>
<keyword evidence="4 7" id="KW-0812">Transmembrane</keyword>
<comment type="similarity">
    <text evidence="2">Belongs to the chromate ion transporter (CHR) (TC 2.A.51) family.</text>
</comment>
<keyword evidence="6 7" id="KW-0472">Membrane</keyword>
<gene>
    <name evidence="8" type="ORF">HLI_08135</name>
</gene>
<evidence type="ECO:0000256" key="7">
    <source>
        <dbReference type="SAM" id="Phobius"/>
    </source>
</evidence>
<accession>A0A410MBY2</accession>
<feature type="transmembrane region" description="Helical" evidence="7">
    <location>
        <begin position="146"/>
        <end position="175"/>
    </location>
</feature>
<dbReference type="Pfam" id="PF02417">
    <property type="entry name" value="Chromate_transp"/>
    <property type="match status" value="1"/>
</dbReference>
<evidence type="ECO:0000256" key="3">
    <source>
        <dbReference type="ARBA" id="ARBA00022475"/>
    </source>
</evidence>
<comment type="subcellular location">
    <subcellularLocation>
        <location evidence="1">Cell membrane</location>
        <topology evidence="1">Multi-pass membrane protein</topology>
    </subcellularLocation>
</comment>
<protein>
    <submittedName>
        <fullName evidence="8">Chromate transporter</fullName>
    </submittedName>
</protein>
<dbReference type="GO" id="GO:0015109">
    <property type="term" value="F:chromate transmembrane transporter activity"/>
    <property type="evidence" value="ECO:0007669"/>
    <property type="project" value="InterPro"/>
</dbReference>
<feature type="transmembrane region" description="Helical" evidence="7">
    <location>
        <begin position="109"/>
        <end position="126"/>
    </location>
</feature>
<keyword evidence="3" id="KW-1003">Cell membrane</keyword>
<evidence type="ECO:0000256" key="5">
    <source>
        <dbReference type="ARBA" id="ARBA00022989"/>
    </source>
</evidence>
<feature type="transmembrane region" description="Helical" evidence="7">
    <location>
        <begin position="6"/>
        <end position="25"/>
    </location>
</feature>
<dbReference type="PANTHER" id="PTHR43663">
    <property type="entry name" value="CHROMATE TRANSPORT PROTEIN-RELATED"/>
    <property type="match status" value="1"/>
</dbReference>
<dbReference type="RefSeq" id="WP_128524493.1">
    <property type="nucleotide sequence ID" value="NZ_CANLVY010000002.1"/>
</dbReference>
<dbReference type="InterPro" id="IPR003370">
    <property type="entry name" value="Chromate_transpt"/>
</dbReference>
<dbReference type="AlphaFoldDB" id="A0A410MBY2"/>
<dbReference type="EMBL" id="CP026118">
    <property type="protein sequence ID" value="QAS52200.1"/>
    <property type="molecule type" value="Genomic_DNA"/>
</dbReference>
<evidence type="ECO:0000256" key="6">
    <source>
        <dbReference type="ARBA" id="ARBA00023136"/>
    </source>
</evidence>
<feature type="transmembrane region" description="Helical" evidence="7">
    <location>
        <begin position="72"/>
        <end position="97"/>
    </location>
</feature>
<reference evidence="8 9" key="1">
    <citation type="submission" date="2018-01" db="EMBL/GenBank/DDBJ databases">
        <title>The whole genome sequencing and assembly of Halobacillus litoralis ERB031 strain.</title>
        <authorList>
            <person name="Lee S.-J."/>
            <person name="Park M.-K."/>
            <person name="Kim J.-Y."/>
            <person name="Lee Y.-J."/>
            <person name="Yi H."/>
            <person name="Bahn Y.-S."/>
            <person name="Kim J.F."/>
            <person name="Lee D.-W."/>
        </authorList>
    </citation>
    <scope>NUCLEOTIDE SEQUENCE [LARGE SCALE GENOMIC DNA]</scope>
    <source>
        <strain evidence="8 9">ERB 031</strain>
    </source>
</reference>
<dbReference type="InterPro" id="IPR052518">
    <property type="entry name" value="CHR_Transporter"/>
</dbReference>
<sequence>MVSFQLFIEFFIIGLFGFGGGYAMIPLMEQAVREHQWLTHQQFTDIIAIAGSAPGPIATNSALFIGYQTSGIGGAVIAAGSNLLPSLILVLLLIKLIARHSQTKMLNRGLYGIHPVITALILYAGIRMGVQNELFSNLKDYPQYFILIMAMFLLHKKVSPVWVIGLSGMLGILIYGF</sequence>
<evidence type="ECO:0000256" key="1">
    <source>
        <dbReference type="ARBA" id="ARBA00004651"/>
    </source>
</evidence>
<dbReference type="OrthoDB" id="9027281at2"/>
<feature type="transmembrane region" description="Helical" evidence="7">
    <location>
        <begin position="46"/>
        <end position="66"/>
    </location>
</feature>
<name>A0A410MBY2_9BACI</name>
<evidence type="ECO:0000313" key="8">
    <source>
        <dbReference type="EMBL" id="QAS52200.1"/>
    </source>
</evidence>
<keyword evidence="5 7" id="KW-1133">Transmembrane helix</keyword>
<evidence type="ECO:0000313" key="9">
    <source>
        <dbReference type="Proteomes" id="UP000287756"/>
    </source>
</evidence>
<evidence type="ECO:0000256" key="4">
    <source>
        <dbReference type="ARBA" id="ARBA00022692"/>
    </source>
</evidence>